<reference evidence="1 2" key="1">
    <citation type="submission" date="2018-03" db="EMBL/GenBank/DDBJ databases">
        <title>Draft genome of Nitrosomonas supralitoralis APG5.</title>
        <authorList>
            <person name="Urakawa H."/>
            <person name="Lopez J.V."/>
        </authorList>
    </citation>
    <scope>NUCLEOTIDE SEQUENCE [LARGE SCALE GENOMIC DNA]</scope>
    <source>
        <strain evidence="1 2">APG5</strain>
    </source>
</reference>
<comment type="caution">
    <text evidence="1">The sequence shown here is derived from an EMBL/GenBank/DDBJ whole genome shotgun (WGS) entry which is preliminary data.</text>
</comment>
<protein>
    <recommendedName>
        <fullName evidence="3">Lipoprotein</fullName>
    </recommendedName>
</protein>
<evidence type="ECO:0000313" key="1">
    <source>
        <dbReference type="EMBL" id="PSJ16030.1"/>
    </source>
</evidence>
<dbReference type="PROSITE" id="PS51257">
    <property type="entry name" value="PROKAR_LIPOPROTEIN"/>
    <property type="match status" value="1"/>
</dbReference>
<dbReference type="AlphaFoldDB" id="A0A2P7NRE3"/>
<dbReference type="EMBL" id="PXXU01000082">
    <property type="protein sequence ID" value="PSJ16030.1"/>
    <property type="molecule type" value="Genomic_DNA"/>
</dbReference>
<evidence type="ECO:0008006" key="3">
    <source>
        <dbReference type="Google" id="ProtNLM"/>
    </source>
</evidence>
<accession>A0A2P7NRE3</accession>
<organism evidence="1 2">
    <name type="scientific">Nitrosomonas supralitoralis</name>
    <dbReference type="NCBI Taxonomy" id="2116706"/>
    <lineage>
        <taxon>Bacteria</taxon>
        <taxon>Pseudomonadati</taxon>
        <taxon>Pseudomonadota</taxon>
        <taxon>Betaproteobacteria</taxon>
        <taxon>Nitrosomonadales</taxon>
        <taxon>Nitrosomonadaceae</taxon>
        <taxon>Nitrosomonas</taxon>
    </lineage>
</organism>
<proteinExistence type="predicted"/>
<dbReference type="Proteomes" id="UP000241912">
    <property type="component" value="Unassembled WGS sequence"/>
</dbReference>
<name>A0A2P7NRE3_9PROT</name>
<gene>
    <name evidence="1" type="ORF">C7H79_15805</name>
</gene>
<sequence>MIINMNKLIVVFLSFIILSGCMSMTPEERRAYNLTLTDYQVCEKLIINTNSPLELRQEWMTEAQRRDVDCNEYAATINAVRALDKLHN</sequence>
<evidence type="ECO:0000313" key="2">
    <source>
        <dbReference type="Proteomes" id="UP000241912"/>
    </source>
</evidence>
<keyword evidence="2" id="KW-1185">Reference proteome</keyword>